<accession>A0A6M4WHJ5</accession>
<reference evidence="1" key="1">
    <citation type="submission" date="2020-03" db="EMBL/GenBank/DDBJ databases">
        <title>Molecular networking-based the target discovery of potent antiproliferative macrolactams: 5/6/7/16 polycyclic ansamycins and glycosylated trienomycin from Streptomyces cacaoi subsp. asoensis.</title>
        <authorList>
            <person name="Liu L.-L."/>
        </authorList>
    </citation>
    <scope>NUCLEOTIDE SEQUENCE [LARGE SCALE GENOMIC DNA]</scope>
    <source>
        <strain evidence="1">H2S5</strain>
    </source>
</reference>
<evidence type="ECO:0000313" key="2">
    <source>
        <dbReference type="Proteomes" id="UP000502665"/>
    </source>
</evidence>
<dbReference type="Gene3D" id="1.25.40.10">
    <property type="entry name" value="Tetratricopeptide repeat domain"/>
    <property type="match status" value="3"/>
</dbReference>
<dbReference type="InterPro" id="IPR011990">
    <property type="entry name" value="TPR-like_helical_dom_sf"/>
</dbReference>
<dbReference type="RefSeq" id="WP_171395693.1">
    <property type="nucleotide sequence ID" value="NZ_CP049838.1"/>
</dbReference>
<organism evidence="1 2">
    <name type="scientific">Streptomyces asoensis</name>
    <dbReference type="NCBI Taxonomy" id="249586"/>
    <lineage>
        <taxon>Bacteria</taxon>
        <taxon>Bacillati</taxon>
        <taxon>Actinomycetota</taxon>
        <taxon>Actinomycetes</taxon>
        <taxon>Kitasatosporales</taxon>
        <taxon>Streptomycetaceae</taxon>
        <taxon>Streptomyces</taxon>
    </lineage>
</organism>
<keyword evidence="2" id="KW-1185">Reference proteome</keyword>
<dbReference type="Proteomes" id="UP000502665">
    <property type="component" value="Chromosome"/>
</dbReference>
<dbReference type="AlphaFoldDB" id="A0A6M4WHJ5"/>
<gene>
    <name evidence="1" type="ORF">G9272_06890</name>
</gene>
<proteinExistence type="predicted"/>
<dbReference type="SUPFAM" id="SSF48452">
    <property type="entry name" value="TPR-like"/>
    <property type="match status" value="1"/>
</dbReference>
<name>A0A6M4WHJ5_9ACTN</name>
<protein>
    <submittedName>
        <fullName evidence="1">Uncharacterized protein</fullName>
    </submittedName>
</protein>
<evidence type="ECO:0000313" key="1">
    <source>
        <dbReference type="EMBL" id="QJT00040.1"/>
    </source>
</evidence>
<dbReference type="EMBL" id="CP049838">
    <property type="protein sequence ID" value="QJT00040.1"/>
    <property type="molecule type" value="Genomic_DNA"/>
</dbReference>
<sequence>MIQVGQVVTYGAVPVARSAYWEQVRRIAPETLMERERELEELTRFCTAEDAPSYGWWRAEAWAGKTALLAWFALHPPQDVRVVPFFITARLGAHNDRLAYVDVVLEQLAELIGEALPAHLTGPTREAHLLRLYGEAARTCAQRGQRLVLLVDGLDEDRTWTTSPDAHSIASLLPDRLEAGMRVIVAGRPHPPIPSDVPAHHPLRQTGIARRMDISRHAQIIREEAERELKVLLADNGLQHDLLGLVTAAGGGLTASDLAELSGVTPYLIKDTMRSHAGRTFAVREGHAAEVHLLAHEELQDHATEMLGKTALSRYQRMLHAWAAAYAARRWPAETPEYLLRGYFHMLRADGDLKRIIACALDAVRHDRMLDVTFGDAVASDEIRIAEELIIDAGVPDLLDMVRLAIRRDELDARNDRVKSTLPWAWAALGHVHRAEALARSIPIPDERALALVRVAEELVKRAEIEQAVPLLEEAEVVLSMAEGVWEQTAPALAGAVAAWTRMGRLERAERLVSTVGDMWDRRWLLPELVEAWVHAEAFHRAEALALGDTDPAVRTLSTASLLAAHAETGHVDDARARARAAEPAHAALALARVATVLHRSGQRDAAEVLWVEAEQSLSASGAPAEVIGLLAKEGGFDRARNAATLLTNTEDRDAAAYQLVTAQATAGEHEGAEALAQTIKNSDIRSSALLAVVEELASSEAFEHGQRVADSITEEYQQQLAYAAIVGGLAVVGAFDQAEIYARSHDHADVHPPMCEVVEALAAAGKFARAEELARTVRYNLGPSALARGAVAAASDGHMLRAVECLSSVEAELRSPQPPGFMDLTETAQIMADAGQAEAAMALIEDAEPLLSHLEPVGSPVFESHRRDILVSAMADVLADVGDIDRAEALLRQTGGGHGVVRTWQAILRRLIRDGEFDRAEALVNSVDDEIDDVLRADAAVELARASAFDRAVVLAVKVRRPDPRLHVWVGLAAALASAGDTQGARSALAEAEAVRTDSPMPLVVGGNLFKAYAMVGEDEKADQVLEGVAAHADRAPAFCGGLVKALVELEQYDRAADFVRDITSRGDHEFLQVDLVKALVAAHEYSRAEEAARNIPAAGSNGVRSAVSLAPVAGPSRGRVLAARALQSGALHEALPAVLQLDPKAAALVVESLRSRKASSPAAAVTGDGATAG</sequence>